<dbReference type="InterPro" id="IPR025495">
    <property type="entry name" value="DUF4386"/>
</dbReference>
<feature type="transmembrane region" description="Helical" evidence="1">
    <location>
        <begin position="84"/>
        <end position="106"/>
    </location>
</feature>
<comment type="caution">
    <text evidence="2">The sequence shown here is derived from an EMBL/GenBank/DDBJ whole genome shotgun (WGS) entry which is preliminary data.</text>
</comment>
<keyword evidence="1" id="KW-0812">Transmembrane</keyword>
<evidence type="ECO:0000313" key="3">
    <source>
        <dbReference type="Proteomes" id="UP000656042"/>
    </source>
</evidence>
<keyword evidence="1" id="KW-0472">Membrane</keyword>
<dbReference type="Pfam" id="PF14329">
    <property type="entry name" value="DUF4386"/>
    <property type="match status" value="1"/>
</dbReference>
<gene>
    <name evidence="2" type="ORF">GCM10012284_06930</name>
</gene>
<feature type="transmembrane region" description="Helical" evidence="1">
    <location>
        <begin position="190"/>
        <end position="213"/>
    </location>
</feature>
<dbReference type="EMBL" id="BMMX01000001">
    <property type="protein sequence ID" value="GGK75547.1"/>
    <property type="molecule type" value="Genomic_DNA"/>
</dbReference>
<reference evidence="2" key="1">
    <citation type="journal article" date="2014" name="Int. J. Syst. Evol. Microbiol.">
        <title>Complete genome sequence of Corynebacterium casei LMG S-19264T (=DSM 44701T), isolated from a smear-ripened cheese.</title>
        <authorList>
            <consortium name="US DOE Joint Genome Institute (JGI-PGF)"/>
            <person name="Walter F."/>
            <person name="Albersmeier A."/>
            <person name="Kalinowski J."/>
            <person name="Ruckert C."/>
        </authorList>
    </citation>
    <scope>NUCLEOTIDE SEQUENCE</scope>
    <source>
        <strain evidence="2">CGMCC 4.7299</strain>
    </source>
</reference>
<reference evidence="2" key="2">
    <citation type="submission" date="2020-09" db="EMBL/GenBank/DDBJ databases">
        <authorList>
            <person name="Sun Q."/>
            <person name="Zhou Y."/>
        </authorList>
    </citation>
    <scope>NUCLEOTIDE SEQUENCE</scope>
    <source>
        <strain evidence="2">CGMCC 4.7299</strain>
    </source>
</reference>
<name>A0A8J3BWI2_9ACTN</name>
<evidence type="ECO:0000313" key="2">
    <source>
        <dbReference type="EMBL" id="GGK75547.1"/>
    </source>
</evidence>
<feature type="transmembrane region" description="Helical" evidence="1">
    <location>
        <begin position="164"/>
        <end position="184"/>
    </location>
</feature>
<sequence>MTLAPRTALATGLAYFGLGVAGVVRTVAQAQQIHVPGDAAATAANLALHTTAARLTVAADLTIVIAQVAAALAFFALFRRVHVLAAVSVAALGLINAVLVLAATVFSGTALHLLDGAAVPAAATERVQMMYDLNVAGWNAAMLFFGLWLLPMGYLTLRGGLPRVLGWLLLAGGAGYVLACYVTLLSARTGAAVTVPPLLATVGEVWMIAYLIVAGLRRAGAEPVPAA</sequence>
<feature type="transmembrane region" description="Helical" evidence="1">
    <location>
        <begin position="54"/>
        <end position="77"/>
    </location>
</feature>
<proteinExistence type="predicted"/>
<evidence type="ECO:0000256" key="1">
    <source>
        <dbReference type="SAM" id="Phobius"/>
    </source>
</evidence>
<evidence type="ECO:0008006" key="4">
    <source>
        <dbReference type="Google" id="ProtNLM"/>
    </source>
</evidence>
<organism evidence="2 3">
    <name type="scientific">Mangrovihabitans endophyticus</name>
    <dbReference type="NCBI Taxonomy" id="1751298"/>
    <lineage>
        <taxon>Bacteria</taxon>
        <taxon>Bacillati</taxon>
        <taxon>Actinomycetota</taxon>
        <taxon>Actinomycetes</taxon>
        <taxon>Micromonosporales</taxon>
        <taxon>Micromonosporaceae</taxon>
        <taxon>Mangrovihabitans</taxon>
    </lineage>
</organism>
<protein>
    <recommendedName>
        <fullName evidence="4">DUF4386 domain-containing protein</fullName>
    </recommendedName>
</protein>
<dbReference type="AlphaFoldDB" id="A0A8J3BWI2"/>
<dbReference type="RefSeq" id="WP_189077513.1">
    <property type="nucleotide sequence ID" value="NZ_BMMX01000001.1"/>
</dbReference>
<feature type="transmembrane region" description="Helical" evidence="1">
    <location>
        <begin position="136"/>
        <end position="157"/>
    </location>
</feature>
<dbReference type="Proteomes" id="UP000656042">
    <property type="component" value="Unassembled WGS sequence"/>
</dbReference>
<keyword evidence="3" id="KW-1185">Reference proteome</keyword>
<keyword evidence="1" id="KW-1133">Transmembrane helix</keyword>
<accession>A0A8J3BWI2</accession>